<evidence type="ECO:0000313" key="11">
    <source>
        <dbReference type="EMBL" id="MCO5725060.1"/>
    </source>
</evidence>
<keyword evidence="12" id="KW-1185">Reference proteome</keyword>
<evidence type="ECO:0000259" key="9">
    <source>
        <dbReference type="Pfam" id="PF08544"/>
    </source>
</evidence>
<dbReference type="InterPro" id="IPR020568">
    <property type="entry name" value="Ribosomal_Su5_D2-typ_SF"/>
</dbReference>
<evidence type="ECO:0000256" key="5">
    <source>
        <dbReference type="ARBA" id="ARBA00022840"/>
    </source>
</evidence>
<sequence>METDNAAAVHVAAPGRINLIGEHTDYNDGFVLPAATGLHMQFRLQANGSPGQCRCFSETLQEGVSVDLGDLQARKGSWANYAIGVLHGLSGRTGGLKGFDARFSSTLPAGAGLSSSAALECGLAFGLNALFGLGLEPAELIALCQEAEHEFAGTRCGIMDQFAATMGKKNHFILLDCRSLEHRYIPSRLGAYRLLLVNSRVTHSLAGSAYNQRRRECEEGVRWLQGRFSGIRSLRDAGMEQVESFKGEMPERLWNRCRYVVEENLRVLEAADALLASDPEKLGGLLSASHEGLRHLYEVSCPELDFLADTALSLPGVLGARMMGGGFGGCTLNLVHEDALEAVGEELKKAYKKGFGRDADPFEVTPGDGVRLLP</sequence>
<dbReference type="InterPro" id="IPR006204">
    <property type="entry name" value="GHMP_kinase_N_dom"/>
</dbReference>
<dbReference type="SUPFAM" id="SSF55060">
    <property type="entry name" value="GHMP Kinase, C-terminal domain"/>
    <property type="match status" value="1"/>
</dbReference>
<dbReference type="InterPro" id="IPR013750">
    <property type="entry name" value="GHMP_kinase_C_dom"/>
</dbReference>
<dbReference type="InterPro" id="IPR006203">
    <property type="entry name" value="GHMP_knse_ATP-bd_CS"/>
</dbReference>
<dbReference type="Pfam" id="PF10509">
    <property type="entry name" value="GalKase_gal_bdg"/>
    <property type="match status" value="1"/>
</dbReference>
<keyword evidence="5" id="KW-0067">ATP-binding</keyword>
<evidence type="ECO:0000256" key="4">
    <source>
        <dbReference type="ARBA" id="ARBA00022777"/>
    </source>
</evidence>
<dbReference type="InterPro" id="IPR019539">
    <property type="entry name" value="GalKase_N"/>
</dbReference>
<keyword evidence="3" id="KW-0547">Nucleotide-binding</keyword>
<keyword evidence="2 11" id="KW-0808">Transferase</keyword>
<dbReference type="EC" id="2.7.1.6" evidence="7"/>
<evidence type="ECO:0000256" key="7">
    <source>
        <dbReference type="NCBIfam" id="TIGR00131"/>
    </source>
</evidence>
<dbReference type="EMBL" id="JAMXIB010000006">
    <property type="protein sequence ID" value="MCO5725060.1"/>
    <property type="molecule type" value="Genomic_DNA"/>
</dbReference>
<keyword evidence="4" id="KW-0418">Kinase</keyword>
<keyword evidence="6" id="KW-0299">Galactose metabolism</keyword>
<dbReference type="NCBIfam" id="TIGR00131">
    <property type="entry name" value="gal_kin"/>
    <property type="match status" value="1"/>
</dbReference>
<organism evidence="11 12">
    <name type="scientific">Robiginitalea marina</name>
    <dbReference type="NCBI Taxonomy" id="2954105"/>
    <lineage>
        <taxon>Bacteria</taxon>
        <taxon>Pseudomonadati</taxon>
        <taxon>Bacteroidota</taxon>
        <taxon>Flavobacteriia</taxon>
        <taxon>Flavobacteriales</taxon>
        <taxon>Flavobacteriaceae</taxon>
        <taxon>Robiginitalea</taxon>
    </lineage>
</organism>
<evidence type="ECO:0000256" key="6">
    <source>
        <dbReference type="ARBA" id="ARBA00023144"/>
    </source>
</evidence>
<reference evidence="11 12" key="1">
    <citation type="submission" date="2022-06" db="EMBL/GenBank/DDBJ databases">
        <authorList>
            <person name="Xuan X."/>
        </authorList>
    </citation>
    <scope>NUCLEOTIDE SEQUENCE [LARGE SCALE GENOMIC DNA]</scope>
    <source>
        <strain evidence="11 12">2V75</strain>
    </source>
</reference>
<dbReference type="Pfam" id="PF00288">
    <property type="entry name" value="GHMP_kinases_N"/>
    <property type="match status" value="1"/>
</dbReference>
<name>A0ABT1AZR2_9FLAO</name>
<feature type="domain" description="GHMP kinase C-terminal" evidence="9">
    <location>
        <begin position="271"/>
        <end position="352"/>
    </location>
</feature>
<dbReference type="SUPFAM" id="SSF54211">
    <property type="entry name" value="Ribosomal protein S5 domain 2-like"/>
    <property type="match status" value="1"/>
</dbReference>
<dbReference type="InterPro" id="IPR006206">
    <property type="entry name" value="Mevalonate/galactokinase"/>
</dbReference>
<dbReference type="PRINTS" id="PR00959">
    <property type="entry name" value="MEVGALKINASE"/>
</dbReference>
<dbReference type="PIRSF" id="PIRSF000530">
    <property type="entry name" value="Galactokinase"/>
    <property type="match status" value="1"/>
</dbReference>
<feature type="domain" description="Galactokinase N-terminal" evidence="10">
    <location>
        <begin position="9"/>
        <end position="38"/>
    </location>
</feature>
<evidence type="ECO:0000256" key="1">
    <source>
        <dbReference type="ARBA" id="ARBA00006566"/>
    </source>
</evidence>
<dbReference type="InterPro" id="IPR000705">
    <property type="entry name" value="Galactokinase"/>
</dbReference>
<dbReference type="InterPro" id="IPR036554">
    <property type="entry name" value="GHMP_kinase_C_sf"/>
</dbReference>
<comment type="caution">
    <text evidence="11">The sequence shown here is derived from an EMBL/GenBank/DDBJ whole genome shotgun (WGS) entry which is preliminary data.</text>
</comment>
<dbReference type="InterPro" id="IPR014721">
    <property type="entry name" value="Ribsml_uS5_D2-typ_fold_subgr"/>
</dbReference>
<dbReference type="GO" id="GO:0004335">
    <property type="term" value="F:galactokinase activity"/>
    <property type="evidence" value="ECO:0007669"/>
    <property type="project" value="UniProtKB-EC"/>
</dbReference>
<dbReference type="Gene3D" id="3.30.230.10">
    <property type="match status" value="1"/>
</dbReference>
<dbReference type="PANTHER" id="PTHR10457">
    <property type="entry name" value="MEVALONATE KINASE/GALACTOKINASE"/>
    <property type="match status" value="1"/>
</dbReference>
<comment type="similarity">
    <text evidence="1">Belongs to the GHMP kinase family. GalK subfamily.</text>
</comment>
<dbReference type="Pfam" id="PF08544">
    <property type="entry name" value="GHMP_kinases_C"/>
    <property type="match status" value="1"/>
</dbReference>
<protein>
    <recommendedName>
        <fullName evidence="7">Galactokinase</fullName>
        <ecNumber evidence="7">2.7.1.6</ecNumber>
    </recommendedName>
</protein>
<dbReference type="PROSITE" id="PS00627">
    <property type="entry name" value="GHMP_KINASES_ATP"/>
    <property type="match status" value="1"/>
</dbReference>
<dbReference type="RefSeq" id="WP_252741435.1">
    <property type="nucleotide sequence ID" value="NZ_JAMXIB010000006.1"/>
</dbReference>
<evidence type="ECO:0000256" key="3">
    <source>
        <dbReference type="ARBA" id="ARBA00022741"/>
    </source>
</evidence>
<dbReference type="Gene3D" id="3.30.70.890">
    <property type="entry name" value="GHMP kinase, C-terminal domain"/>
    <property type="match status" value="1"/>
</dbReference>
<evidence type="ECO:0000256" key="2">
    <source>
        <dbReference type="ARBA" id="ARBA00022679"/>
    </source>
</evidence>
<proteinExistence type="inferred from homology"/>
<dbReference type="PROSITE" id="PS00106">
    <property type="entry name" value="GALACTOKINASE"/>
    <property type="match status" value="1"/>
</dbReference>
<dbReference type="Proteomes" id="UP001206312">
    <property type="component" value="Unassembled WGS sequence"/>
</dbReference>
<dbReference type="PRINTS" id="PR00473">
    <property type="entry name" value="GALCTOKINASE"/>
</dbReference>
<evidence type="ECO:0000313" key="12">
    <source>
        <dbReference type="Proteomes" id="UP001206312"/>
    </source>
</evidence>
<accession>A0ABT1AZR2</accession>
<evidence type="ECO:0000259" key="8">
    <source>
        <dbReference type="Pfam" id="PF00288"/>
    </source>
</evidence>
<feature type="domain" description="GHMP kinase N-terminal" evidence="8">
    <location>
        <begin position="80"/>
        <end position="168"/>
    </location>
</feature>
<gene>
    <name evidence="11" type="primary">galK</name>
    <name evidence="11" type="ORF">NG653_09355</name>
</gene>
<keyword evidence="6" id="KW-0119">Carbohydrate metabolism</keyword>
<evidence type="ECO:0000259" key="10">
    <source>
        <dbReference type="Pfam" id="PF10509"/>
    </source>
</evidence>
<dbReference type="InterPro" id="IPR019741">
    <property type="entry name" value="Galactokinase_CS"/>
</dbReference>
<dbReference type="PANTHER" id="PTHR10457:SF7">
    <property type="entry name" value="GALACTOKINASE-RELATED"/>
    <property type="match status" value="1"/>
</dbReference>